<accession>A0ABZ1I226</accession>
<keyword evidence="4" id="KW-0521">NADP</keyword>
<dbReference type="RefSeq" id="WP_326566841.1">
    <property type="nucleotide sequence ID" value="NZ_CP142149.1"/>
</dbReference>
<evidence type="ECO:0000313" key="9">
    <source>
        <dbReference type="Proteomes" id="UP001330812"/>
    </source>
</evidence>
<comment type="cofactor">
    <cofactor evidence="1">
        <name>FMN</name>
        <dbReference type="ChEBI" id="CHEBI:58210"/>
    </cofactor>
</comment>
<sequence>MSRLFEPLSLRGLTLPNRAWVSPMCQYSAADGVPNDWHLVHLGQFAVGGAGLVLTEASAVVPEGRISPQDAGIWNDEQAEAWRRITDFAHAQGAVIGMQLGHAGRKASTRRPWEGIGTVPASEGGWPSVGADDQPFGDYAPARGPRPPSRPALAAARGPSAGRRGAVGGPVLAGEAASLRLGPAPSSGFGAGPQQ</sequence>
<dbReference type="PANTHER" id="PTHR43303:SF4">
    <property type="entry name" value="NADPH DEHYDROGENASE C23G7.10C-RELATED"/>
    <property type="match status" value="1"/>
</dbReference>
<keyword evidence="9" id="KW-1185">Reference proteome</keyword>
<gene>
    <name evidence="8" type="ORF">VSH64_34015</name>
</gene>
<evidence type="ECO:0000259" key="7">
    <source>
        <dbReference type="Pfam" id="PF00724"/>
    </source>
</evidence>
<evidence type="ECO:0000313" key="8">
    <source>
        <dbReference type="EMBL" id="WSE27836.1"/>
    </source>
</evidence>
<keyword evidence="2" id="KW-0285">Flavoprotein</keyword>
<evidence type="ECO:0000256" key="3">
    <source>
        <dbReference type="ARBA" id="ARBA00022643"/>
    </source>
</evidence>
<organism evidence="8 9">
    <name type="scientific">Amycolatopsis rhabdoformis</name>
    <dbReference type="NCBI Taxonomy" id="1448059"/>
    <lineage>
        <taxon>Bacteria</taxon>
        <taxon>Bacillati</taxon>
        <taxon>Actinomycetota</taxon>
        <taxon>Actinomycetes</taxon>
        <taxon>Pseudonocardiales</taxon>
        <taxon>Pseudonocardiaceae</taxon>
        <taxon>Amycolatopsis</taxon>
    </lineage>
</organism>
<dbReference type="PANTHER" id="PTHR43303">
    <property type="entry name" value="NADPH DEHYDROGENASE C23G7.10C-RELATED"/>
    <property type="match status" value="1"/>
</dbReference>
<evidence type="ECO:0000256" key="5">
    <source>
        <dbReference type="ARBA" id="ARBA00023002"/>
    </source>
</evidence>
<dbReference type="Pfam" id="PF00724">
    <property type="entry name" value="Oxidored_FMN"/>
    <property type="match status" value="1"/>
</dbReference>
<keyword evidence="3" id="KW-0288">FMN</keyword>
<feature type="domain" description="NADH:flavin oxidoreductase/NADH oxidase N-terminal" evidence="7">
    <location>
        <begin position="4"/>
        <end position="108"/>
    </location>
</feature>
<evidence type="ECO:0000256" key="2">
    <source>
        <dbReference type="ARBA" id="ARBA00022630"/>
    </source>
</evidence>
<dbReference type="EMBL" id="CP142149">
    <property type="protein sequence ID" value="WSE27836.1"/>
    <property type="molecule type" value="Genomic_DNA"/>
</dbReference>
<dbReference type="SUPFAM" id="SSF51395">
    <property type="entry name" value="FMN-linked oxidoreductases"/>
    <property type="match status" value="1"/>
</dbReference>
<evidence type="ECO:0000256" key="1">
    <source>
        <dbReference type="ARBA" id="ARBA00001917"/>
    </source>
</evidence>
<dbReference type="InterPro" id="IPR001155">
    <property type="entry name" value="OxRdtase_FMN_N"/>
</dbReference>
<feature type="region of interest" description="Disordered" evidence="6">
    <location>
        <begin position="117"/>
        <end position="169"/>
    </location>
</feature>
<evidence type="ECO:0000256" key="4">
    <source>
        <dbReference type="ARBA" id="ARBA00022857"/>
    </source>
</evidence>
<proteinExistence type="predicted"/>
<name>A0ABZ1I226_9PSEU</name>
<protein>
    <recommendedName>
        <fullName evidence="7">NADH:flavin oxidoreductase/NADH oxidase N-terminal domain-containing protein</fullName>
    </recommendedName>
</protein>
<reference evidence="8 9" key="1">
    <citation type="journal article" date="2015" name="Int. J. Syst. Evol. Microbiol.">
        <title>Amycolatopsis rhabdoformis sp. nov., an actinomycete isolated from a tropical forest soil.</title>
        <authorList>
            <person name="Souza W.R."/>
            <person name="Silva R.E."/>
            <person name="Goodfellow M."/>
            <person name="Busarakam K."/>
            <person name="Figueiro F.S."/>
            <person name="Ferreira D."/>
            <person name="Rodrigues-Filho E."/>
            <person name="Moraes L.A.B."/>
            <person name="Zucchi T.D."/>
        </authorList>
    </citation>
    <scope>NUCLEOTIDE SEQUENCE [LARGE SCALE GENOMIC DNA]</scope>
    <source>
        <strain evidence="8 9">NCIMB 14900</strain>
    </source>
</reference>
<keyword evidence="5" id="KW-0560">Oxidoreductase</keyword>
<evidence type="ECO:0000256" key="6">
    <source>
        <dbReference type="SAM" id="MobiDB-lite"/>
    </source>
</evidence>
<dbReference type="InterPro" id="IPR044152">
    <property type="entry name" value="YqjM-like"/>
</dbReference>
<dbReference type="InterPro" id="IPR013785">
    <property type="entry name" value="Aldolase_TIM"/>
</dbReference>
<feature type="compositionally biased region" description="Low complexity" evidence="6">
    <location>
        <begin position="151"/>
        <end position="169"/>
    </location>
</feature>
<dbReference type="Proteomes" id="UP001330812">
    <property type="component" value="Chromosome"/>
</dbReference>
<dbReference type="Gene3D" id="3.20.20.70">
    <property type="entry name" value="Aldolase class I"/>
    <property type="match status" value="1"/>
</dbReference>